<protein>
    <submittedName>
        <fullName evidence="6">Helix-turn-helix transcriptional regulator</fullName>
    </submittedName>
</protein>
<accession>A0A505DF31</accession>
<dbReference type="Proteomes" id="UP000317378">
    <property type="component" value="Unassembled WGS sequence"/>
</dbReference>
<dbReference type="InterPro" id="IPR036388">
    <property type="entry name" value="WH-like_DNA-bd_sf"/>
</dbReference>
<feature type="region of interest" description="Disordered" evidence="4">
    <location>
        <begin position="40"/>
        <end position="76"/>
    </location>
</feature>
<dbReference type="GO" id="GO:0003677">
    <property type="term" value="F:DNA binding"/>
    <property type="evidence" value="ECO:0007669"/>
    <property type="project" value="UniProtKB-KW"/>
</dbReference>
<dbReference type="PRINTS" id="PR00038">
    <property type="entry name" value="HTHLUXR"/>
</dbReference>
<comment type="caution">
    <text evidence="6">The sequence shown here is derived from an EMBL/GenBank/DDBJ whole genome shotgun (WGS) entry which is preliminary data.</text>
</comment>
<keyword evidence="7" id="KW-1185">Reference proteome</keyword>
<dbReference type="SUPFAM" id="SSF46894">
    <property type="entry name" value="C-terminal effector domain of the bipartite response regulators"/>
    <property type="match status" value="1"/>
</dbReference>
<dbReference type="EMBL" id="VCHX02000123">
    <property type="protein sequence ID" value="TPQ21212.1"/>
    <property type="molecule type" value="Genomic_DNA"/>
</dbReference>
<dbReference type="PROSITE" id="PS50043">
    <property type="entry name" value="HTH_LUXR_2"/>
    <property type="match status" value="1"/>
</dbReference>
<evidence type="ECO:0000256" key="1">
    <source>
        <dbReference type="ARBA" id="ARBA00023015"/>
    </source>
</evidence>
<evidence type="ECO:0000313" key="6">
    <source>
        <dbReference type="EMBL" id="TPQ21212.1"/>
    </source>
</evidence>
<reference evidence="6 7" key="1">
    <citation type="submission" date="2019-06" db="EMBL/GenBank/DDBJ databases">
        <title>Streptomyces sporangiiformans sp. nov., a novel actinomycete isolated from soil in Mount Song.</title>
        <authorList>
            <person name="Han L."/>
        </authorList>
    </citation>
    <scope>NUCLEOTIDE SEQUENCE [LARGE SCALE GENOMIC DNA]</scope>
    <source>
        <strain evidence="6 7">NEAU-SSA 1</strain>
    </source>
</reference>
<evidence type="ECO:0000256" key="2">
    <source>
        <dbReference type="ARBA" id="ARBA00023125"/>
    </source>
</evidence>
<evidence type="ECO:0000256" key="3">
    <source>
        <dbReference type="ARBA" id="ARBA00023163"/>
    </source>
</evidence>
<evidence type="ECO:0000313" key="7">
    <source>
        <dbReference type="Proteomes" id="UP000317378"/>
    </source>
</evidence>
<name>A0A505DF31_9ACTN</name>
<dbReference type="GO" id="GO:0006355">
    <property type="term" value="P:regulation of DNA-templated transcription"/>
    <property type="evidence" value="ECO:0007669"/>
    <property type="project" value="InterPro"/>
</dbReference>
<organism evidence="6 7">
    <name type="scientific">Streptomyces sporangiiformans</name>
    <dbReference type="NCBI Taxonomy" id="2315329"/>
    <lineage>
        <taxon>Bacteria</taxon>
        <taxon>Bacillati</taxon>
        <taxon>Actinomycetota</taxon>
        <taxon>Actinomycetes</taxon>
        <taxon>Kitasatosporales</taxon>
        <taxon>Streptomycetaceae</taxon>
        <taxon>Streptomyces</taxon>
    </lineage>
</organism>
<dbReference type="PANTHER" id="PTHR44688:SF16">
    <property type="entry name" value="DNA-BINDING TRANSCRIPTIONAL ACTIVATOR DEVR_DOSR"/>
    <property type="match status" value="1"/>
</dbReference>
<dbReference type="OrthoDB" id="3699634at2"/>
<sequence>MPSSWACIRSPCLTGHPSATFSMPDCCPLVFHHSGRNRSASLAGGVGHRRPPPPISLPDHDPALPPSSDTPPDSSACRIAPDTFRICDGRPIRDHGPTAGYIGRYLAVPDPTSVSAPELKRLTERESQVLGLVAAGLSNNAIGEWLHVSPLTAKTHVNHIMSKLGARDRAQLVVIAYQSGFAIPGRRVGT</sequence>
<proteinExistence type="predicted"/>
<dbReference type="PANTHER" id="PTHR44688">
    <property type="entry name" value="DNA-BINDING TRANSCRIPTIONAL ACTIVATOR DEVR_DOSR"/>
    <property type="match status" value="1"/>
</dbReference>
<evidence type="ECO:0000259" key="5">
    <source>
        <dbReference type="PROSITE" id="PS50043"/>
    </source>
</evidence>
<dbReference type="AlphaFoldDB" id="A0A505DF31"/>
<keyword evidence="1" id="KW-0805">Transcription regulation</keyword>
<gene>
    <name evidence="6" type="ORF">FGD71_016300</name>
</gene>
<dbReference type="CDD" id="cd06170">
    <property type="entry name" value="LuxR_C_like"/>
    <property type="match status" value="1"/>
</dbReference>
<evidence type="ECO:0000256" key="4">
    <source>
        <dbReference type="SAM" id="MobiDB-lite"/>
    </source>
</evidence>
<feature type="domain" description="HTH luxR-type" evidence="5">
    <location>
        <begin position="115"/>
        <end position="180"/>
    </location>
</feature>
<dbReference type="SMART" id="SM00421">
    <property type="entry name" value="HTH_LUXR"/>
    <property type="match status" value="1"/>
</dbReference>
<dbReference type="Pfam" id="PF00196">
    <property type="entry name" value="GerE"/>
    <property type="match status" value="1"/>
</dbReference>
<keyword evidence="2" id="KW-0238">DNA-binding</keyword>
<dbReference type="InterPro" id="IPR016032">
    <property type="entry name" value="Sig_transdc_resp-reg_C-effctor"/>
</dbReference>
<dbReference type="InterPro" id="IPR000792">
    <property type="entry name" value="Tscrpt_reg_LuxR_C"/>
</dbReference>
<keyword evidence="3" id="KW-0804">Transcription</keyword>
<dbReference type="Gene3D" id="1.10.10.10">
    <property type="entry name" value="Winged helix-like DNA-binding domain superfamily/Winged helix DNA-binding domain"/>
    <property type="match status" value="1"/>
</dbReference>